<feature type="region of interest" description="Disordered" evidence="9">
    <location>
        <begin position="79"/>
        <end position="99"/>
    </location>
</feature>
<dbReference type="Proteomes" id="UP000092993">
    <property type="component" value="Unassembled WGS sequence"/>
</dbReference>
<dbReference type="SUPFAM" id="SSF56112">
    <property type="entry name" value="Protein kinase-like (PK-like)"/>
    <property type="match status" value="1"/>
</dbReference>
<feature type="compositionally biased region" description="Pro residues" evidence="9">
    <location>
        <begin position="191"/>
        <end position="205"/>
    </location>
</feature>
<feature type="region of interest" description="Disordered" evidence="9">
    <location>
        <begin position="184"/>
        <end position="286"/>
    </location>
</feature>
<keyword evidence="3" id="KW-0808">Transferase</keyword>
<gene>
    <name evidence="11" type="primary">GSG2</name>
    <name evidence="11" type="ORF">A0H81_03877</name>
</gene>
<evidence type="ECO:0000259" key="10">
    <source>
        <dbReference type="SMART" id="SM01331"/>
    </source>
</evidence>
<keyword evidence="6" id="KW-0067">ATP-binding</keyword>
<evidence type="ECO:0000256" key="6">
    <source>
        <dbReference type="ARBA" id="ARBA00022840"/>
    </source>
</evidence>
<keyword evidence="4" id="KW-0547">Nucleotide-binding</keyword>
<dbReference type="GO" id="GO:0000278">
    <property type="term" value="P:mitotic cell cycle"/>
    <property type="evidence" value="ECO:0007669"/>
    <property type="project" value="TreeGrafter"/>
</dbReference>
<evidence type="ECO:0000256" key="9">
    <source>
        <dbReference type="SAM" id="MobiDB-lite"/>
    </source>
</evidence>
<dbReference type="SMART" id="SM01331">
    <property type="entry name" value="DUF3635"/>
    <property type="match status" value="1"/>
</dbReference>
<dbReference type="OMA" id="LFWQVTR"/>
<proteinExistence type="predicted"/>
<organism evidence="11 12">
    <name type="scientific">Grifola frondosa</name>
    <name type="common">Maitake</name>
    <name type="synonym">Polyporus frondosus</name>
    <dbReference type="NCBI Taxonomy" id="5627"/>
    <lineage>
        <taxon>Eukaryota</taxon>
        <taxon>Fungi</taxon>
        <taxon>Dikarya</taxon>
        <taxon>Basidiomycota</taxon>
        <taxon>Agaricomycotina</taxon>
        <taxon>Agaricomycetes</taxon>
        <taxon>Polyporales</taxon>
        <taxon>Grifolaceae</taxon>
        <taxon>Grifola</taxon>
    </lineage>
</organism>
<protein>
    <recommendedName>
        <fullName evidence="1">non-specific serine/threonine protein kinase</fullName>
        <ecNumber evidence="1">2.7.11.1</ecNumber>
    </recommendedName>
</protein>
<evidence type="ECO:0000256" key="8">
    <source>
        <dbReference type="ARBA" id="ARBA00048679"/>
    </source>
</evidence>
<accession>A0A1C7MID3</accession>
<evidence type="ECO:0000256" key="5">
    <source>
        <dbReference type="ARBA" id="ARBA00022777"/>
    </source>
</evidence>
<dbReference type="STRING" id="5627.A0A1C7MID3"/>
<dbReference type="Gene3D" id="3.30.200.20">
    <property type="entry name" value="Phosphorylase Kinase, domain 1"/>
    <property type="match status" value="1"/>
</dbReference>
<dbReference type="GO" id="GO:0035556">
    <property type="term" value="P:intracellular signal transduction"/>
    <property type="evidence" value="ECO:0007669"/>
    <property type="project" value="TreeGrafter"/>
</dbReference>
<dbReference type="GO" id="GO:0005524">
    <property type="term" value="F:ATP binding"/>
    <property type="evidence" value="ECO:0007669"/>
    <property type="project" value="UniProtKB-KW"/>
</dbReference>
<feature type="domain" description="Serine/threonine-protein kinase haspin C-terminal" evidence="10">
    <location>
        <begin position="542"/>
        <end position="621"/>
    </location>
</feature>
<name>A0A1C7MID3_GRIFR</name>
<evidence type="ECO:0000313" key="11">
    <source>
        <dbReference type="EMBL" id="OBZ76602.1"/>
    </source>
</evidence>
<comment type="caution">
    <text evidence="11">The sequence shown here is derived from an EMBL/GenBank/DDBJ whole genome shotgun (WGS) entry which is preliminary data.</text>
</comment>
<keyword evidence="12" id="KW-1185">Reference proteome</keyword>
<evidence type="ECO:0000256" key="7">
    <source>
        <dbReference type="ARBA" id="ARBA00047899"/>
    </source>
</evidence>
<dbReference type="GO" id="GO:0005737">
    <property type="term" value="C:cytoplasm"/>
    <property type="evidence" value="ECO:0007669"/>
    <property type="project" value="TreeGrafter"/>
</dbReference>
<dbReference type="EC" id="2.7.11.1" evidence="1"/>
<evidence type="ECO:0000256" key="3">
    <source>
        <dbReference type="ARBA" id="ARBA00022679"/>
    </source>
</evidence>
<dbReference type="Gene3D" id="1.10.510.10">
    <property type="entry name" value="Transferase(Phosphotransferase) domain 1"/>
    <property type="match status" value="1"/>
</dbReference>
<dbReference type="Pfam" id="PF12330">
    <property type="entry name" value="Haspin_kinase"/>
    <property type="match status" value="1"/>
</dbReference>
<dbReference type="EMBL" id="LUGG01000003">
    <property type="protein sequence ID" value="OBZ76602.1"/>
    <property type="molecule type" value="Genomic_DNA"/>
</dbReference>
<comment type="catalytic activity">
    <reaction evidence="8">
        <text>L-seryl-[protein] + ATP = O-phospho-L-seryl-[protein] + ADP + H(+)</text>
        <dbReference type="Rhea" id="RHEA:17989"/>
        <dbReference type="Rhea" id="RHEA-COMP:9863"/>
        <dbReference type="Rhea" id="RHEA-COMP:11604"/>
        <dbReference type="ChEBI" id="CHEBI:15378"/>
        <dbReference type="ChEBI" id="CHEBI:29999"/>
        <dbReference type="ChEBI" id="CHEBI:30616"/>
        <dbReference type="ChEBI" id="CHEBI:83421"/>
        <dbReference type="ChEBI" id="CHEBI:456216"/>
        <dbReference type="EC" id="2.7.11.1"/>
    </reaction>
</comment>
<dbReference type="InterPro" id="IPR024604">
    <property type="entry name" value="GSG2_C"/>
</dbReference>
<feature type="compositionally biased region" description="Pro residues" evidence="9">
    <location>
        <begin position="272"/>
        <end position="281"/>
    </location>
</feature>
<evidence type="ECO:0000256" key="2">
    <source>
        <dbReference type="ARBA" id="ARBA00022527"/>
    </source>
</evidence>
<dbReference type="PANTHER" id="PTHR24419">
    <property type="entry name" value="INTERLEUKIN-1 RECEPTOR-ASSOCIATED KINASE"/>
    <property type="match status" value="1"/>
</dbReference>
<comment type="catalytic activity">
    <reaction evidence="7">
        <text>L-threonyl-[protein] + ATP = O-phospho-L-threonyl-[protein] + ADP + H(+)</text>
        <dbReference type="Rhea" id="RHEA:46608"/>
        <dbReference type="Rhea" id="RHEA-COMP:11060"/>
        <dbReference type="Rhea" id="RHEA-COMP:11605"/>
        <dbReference type="ChEBI" id="CHEBI:15378"/>
        <dbReference type="ChEBI" id="CHEBI:30013"/>
        <dbReference type="ChEBI" id="CHEBI:30616"/>
        <dbReference type="ChEBI" id="CHEBI:61977"/>
        <dbReference type="ChEBI" id="CHEBI:456216"/>
        <dbReference type="EC" id="2.7.11.1"/>
    </reaction>
</comment>
<dbReference type="GO" id="GO:0072354">
    <property type="term" value="F:histone H3T3 kinase activity"/>
    <property type="evidence" value="ECO:0007669"/>
    <property type="project" value="TreeGrafter"/>
</dbReference>
<dbReference type="GO" id="GO:0005634">
    <property type="term" value="C:nucleus"/>
    <property type="evidence" value="ECO:0007669"/>
    <property type="project" value="TreeGrafter"/>
</dbReference>
<keyword evidence="5 11" id="KW-0418">Kinase</keyword>
<dbReference type="PANTHER" id="PTHR24419:SF18">
    <property type="entry name" value="SERINE_THREONINE-PROTEIN KINASE HASPIN"/>
    <property type="match status" value="1"/>
</dbReference>
<keyword evidence="2" id="KW-0723">Serine/threonine-protein kinase</keyword>
<evidence type="ECO:0000256" key="4">
    <source>
        <dbReference type="ARBA" id="ARBA00022741"/>
    </source>
</evidence>
<evidence type="ECO:0000256" key="1">
    <source>
        <dbReference type="ARBA" id="ARBA00012513"/>
    </source>
</evidence>
<dbReference type="AlphaFoldDB" id="A0A1C7MID3"/>
<dbReference type="OrthoDB" id="5327538at2759"/>
<sequence length="785" mass="87060">MKKAKRSAKVVKTGVVNAAVPVRKPLASFPPNVPASPIVPLRKKRKPMLGKGTPLKPLSPVVDVDIIILDAQGRRISQERRVSRPDVQVNPTPSKLRKNGKRENVLGAKRNTTVLSDSEDEFLVPRRARQPINRAQPIVILSDDSENEEPNKKIILPALQLSPETPSTSILPLRSRLRIARKRPNIILSPTPTPSPSPSPSPPVLHAPVKRSSRQHSTAHSTAPIPPAFISRIQQSVESHLPRSSFEDSTNKRSKPRQLTPIRSRPGRTIFPAPPSPPSPTTPTDFDLSLDLSNLALSPSALAEVEALHVDEPLPPAYLQPLLTESVQKQSQIEADVVLKVIPLRDEECGVVDVDVDAPAPSDAKDVLKEIIVTRALGDMCAGFVTLLRTYIVRGKYPSLLLDLWDEYNEKKGSEAVRPDCFTVSQVFAIIVLPNGGADLEAYAFDTGSKNSWRQACSLFWQVARALSEAEDLVRFEHRDLHWGQILVKDVPVSKPHNATGKRIPMDHTAHGVSATIIDLGLARMDAEDGDGTSSYWTPFEEEIFEGEGDYQFDVYRMMKVHNGGLWEDYRPLTNVMWLHYLSLKLLRSKCLRAPAISRKNTAVAASSSIFTERECYQCLVEMEDILSTCVAVCRPPSTGRKARRKVQAPMKTSSALGPKSATEVLRIALDRGWVTLEGSCICSFEYFASPVLAFLQTYNGTQKQRADFAKNSSLSVYRRCILHKERVGPGHALFRWGWAARESSELIAFKNGADTQRVGFYLITKGKTTYVTFHSFDNVDIQTS</sequence>
<dbReference type="InterPro" id="IPR011009">
    <property type="entry name" value="Kinase-like_dom_sf"/>
</dbReference>
<evidence type="ECO:0000313" key="12">
    <source>
        <dbReference type="Proteomes" id="UP000092993"/>
    </source>
</evidence>
<reference evidence="11 12" key="1">
    <citation type="submission" date="2016-03" db="EMBL/GenBank/DDBJ databases">
        <title>Whole genome sequencing of Grifola frondosa 9006-11.</title>
        <authorList>
            <person name="Min B."/>
            <person name="Park H."/>
            <person name="Kim J.-G."/>
            <person name="Cho H."/>
            <person name="Oh Y.-L."/>
            <person name="Kong W.-S."/>
            <person name="Choi I.-G."/>
        </authorList>
    </citation>
    <scope>NUCLEOTIDE SEQUENCE [LARGE SCALE GENOMIC DNA]</scope>
    <source>
        <strain evidence="11 12">9006-11</strain>
    </source>
</reference>